<feature type="transmembrane region" description="Helical" evidence="1">
    <location>
        <begin position="364"/>
        <end position="384"/>
    </location>
</feature>
<sequence length="471" mass="50510">MEAKSLPVIGAFVRNKAIVRLAVPVFLELILSVAMGYVNQFLLASVPLASNAVGQSNQITNIFVVSFSVLSSSSLILLTQLFGSKKYDEANKVYSLSFYLNLLIGVVVAGVVAGCAFFVFPIMGVASNVVELAKLYQIIVAPSLIFQALTNVFSSFLRANKKMAFPTVVAFLTNIINACVAAVFIFGFPEKDESFKLIGVAVATDVSRLLGLLASFVFFKIATRGSLSIKLLRPFPSGLLKKLLSIGLPTAGETLSYNFSQLVLLIIVNNCVSVLQQNLRSYLITFTSIIYLFASGTGIAMQVVEGSLIGEGKKDEAAQLVKDVGSMARTVSLLMSLLVTAIAYPVFVALMGEAYADPAVNVEGMTLSQIGLTAVYCMLIDIVLDQGRATNLVYVKGLETAGDITFPVTCSILTSWLCTVGVSALLCFVFDLGIYGAFVGAAMDECVRAVMFYVRFGKGGWRKKSLLKGIE</sequence>
<evidence type="ECO:0000256" key="1">
    <source>
        <dbReference type="SAM" id="Phobius"/>
    </source>
</evidence>
<dbReference type="Proteomes" id="UP000824070">
    <property type="component" value="Unassembled WGS sequence"/>
</dbReference>
<dbReference type="InterPro" id="IPR047135">
    <property type="entry name" value="YsiQ"/>
</dbReference>
<gene>
    <name evidence="2" type="ORF">IAC52_00560</name>
</gene>
<feature type="transmembrane region" description="Helical" evidence="1">
    <location>
        <begin position="58"/>
        <end position="78"/>
    </location>
</feature>
<keyword evidence="1" id="KW-1133">Transmembrane helix</keyword>
<protein>
    <recommendedName>
        <fullName evidence="4">MATE family efflux transporter</fullName>
    </recommendedName>
</protein>
<organism evidence="2 3">
    <name type="scientific">Candidatus Alloenteromonas pullicola</name>
    <dbReference type="NCBI Taxonomy" id="2840784"/>
    <lineage>
        <taxon>Bacteria</taxon>
        <taxon>Bacillati</taxon>
        <taxon>Bacillota</taxon>
        <taxon>Bacillota incertae sedis</taxon>
        <taxon>Candidatus Alloenteromonas</taxon>
    </lineage>
</organism>
<dbReference type="InterPro" id="IPR002528">
    <property type="entry name" value="MATE_fam"/>
</dbReference>
<name>A0A9D1S1K1_9FIRM</name>
<evidence type="ECO:0000313" key="2">
    <source>
        <dbReference type="EMBL" id="HIU44779.1"/>
    </source>
</evidence>
<feature type="transmembrane region" description="Helical" evidence="1">
    <location>
        <begin position="135"/>
        <end position="157"/>
    </location>
</feature>
<accession>A0A9D1S1K1</accession>
<feature type="transmembrane region" description="Helical" evidence="1">
    <location>
        <begin position="288"/>
        <end position="310"/>
    </location>
</feature>
<dbReference type="AlphaFoldDB" id="A0A9D1S1K1"/>
<reference evidence="2" key="1">
    <citation type="submission" date="2020-10" db="EMBL/GenBank/DDBJ databases">
        <authorList>
            <person name="Gilroy R."/>
        </authorList>
    </citation>
    <scope>NUCLEOTIDE SEQUENCE</scope>
    <source>
        <strain evidence="2">ChiGjej1B1-22543</strain>
    </source>
</reference>
<dbReference type="PANTHER" id="PTHR42925:SF1">
    <property type="entry name" value="VIRULENCE FACTOR MVIN"/>
    <property type="match status" value="1"/>
</dbReference>
<keyword evidence="1" id="KW-0472">Membrane</keyword>
<feature type="transmembrane region" description="Helical" evidence="1">
    <location>
        <begin position="98"/>
        <end position="123"/>
    </location>
</feature>
<feature type="transmembrane region" description="Helical" evidence="1">
    <location>
        <begin position="21"/>
        <end position="38"/>
    </location>
</feature>
<feature type="transmembrane region" description="Helical" evidence="1">
    <location>
        <begin position="164"/>
        <end position="186"/>
    </location>
</feature>
<keyword evidence="1" id="KW-0812">Transmembrane</keyword>
<proteinExistence type="predicted"/>
<dbReference type="GO" id="GO:0016020">
    <property type="term" value="C:membrane"/>
    <property type="evidence" value="ECO:0007669"/>
    <property type="project" value="InterPro"/>
</dbReference>
<feature type="transmembrane region" description="Helical" evidence="1">
    <location>
        <begin position="331"/>
        <end position="352"/>
    </location>
</feature>
<evidence type="ECO:0008006" key="4">
    <source>
        <dbReference type="Google" id="ProtNLM"/>
    </source>
</evidence>
<dbReference type="GO" id="GO:0042910">
    <property type="term" value="F:xenobiotic transmembrane transporter activity"/>
    <property type="evidence" value="ECO:0007669"/>
    <property type="project" value="InterPro"/>
</dbReference>
<dbReference type="EMBL" id="DVMV01000005">
    <property type="protein sequence ID" value="HIU44779.1"/>
    <property type="molecule type" value="Genomic_DNA"/>
</dbReference>
<reference evidence="2" key="2">
    <citation type="journal article" date="2021" name="PeerJ">
        <title>Extensive microbial diversity within the chicken gut microbiome revealed by metagenomics and culture.</title>
        <authorList>
            <person name="Gilroy R."/>
            <person name="Ravi A."/>
            <person name="Getino M."/>
            <person name="Pursley I."/>
            <person name="Horton D.L."/>
            <person name="Alikhan N.F."/>
            <person name="Baker D."/>
            <person name="Gharbi K."/>
            <person name="Hall N."/>
            <person name="Watson M."/>
            <person name="Adriaenssens E.M."/>
            <person name="Foster-Nyarko E."/>
            <person name="Jarju S."/>
            <person name="Secka A."/>
            <person name="Antonio M."/>
            <person name="Oren A."/>
            <person name="Chaudhuri R.R."/>
            <person name="La Ragione R."/>
            <person name="Hildebrand F."/>
            <person name="Pallen M.J."/>
        </authorList>
    </citation>
    <scope>NUCLEOTIDE SEQUENCE</scope>
    <source>
        <strain evidence="2">ChiGjej1B1-22543</strain>
    </source>
</reference>
<feature type="transmembrane region" description="Helical" evidence="1">
    <location>
        <begin position="198"/>
        <end position="222"/>
    </location>
</feature>
<evidence type="ECO:0000313" key="3">
    <source>
        <dbReference type="Proteomes" id="UP000824070"/>
    </source>
</evidence>
<dbReference type="Pfam" id="PF01554">
    <property type="entry name" value="MatE"/>
    <property type="match status" value="1"/>
</dbReference>
<dbReference type="GO" id="GO:0015297">
    <property type="term" value="F:antiporter activity"/>
    <property type="evidence" value="ECO:0007669"/>
    <property type="project" value="InterPro"/>
</dbReference>
<dbReference type="PANTHER" id="PTHR42925">
    <property type="entry name" value="MULTIDRUG AND TOXIN EFFLUX PROTEIN MATE FAMILY"/>
    <property type="match status" value="1"/>
</dbReference>
<comment type="caution">
    <text evidence="2">The sequence shown here is derived from an EMBL/GenBank/DDBJ whole genome shotgun (WGS) entry which is preliminary data.</text>
</comment>